<protein>
    <submittedName>
        <fullName evidence="6">Creatinine amidohydrolase</fullName>
    </submittedName>
</protein>
<keyword evidence="3 6" id="KW-0378">Hydrolase</keyword>
<comment type="similarity">
    <text evidence="5">Belongs to the creatininase superfamily.</text>
</comment>
<dbReference type="InterPro" id="IPR024087">
    <property type="entry name" value="Creatininase-like_sf"/>
</dbReference>
<dbReference type="GO" id="GO:0009231">
    <property type="term" value="P:riboflavin biosynthetic process"/>
    <property type="evidence" value="ECO:0007669"/>
    <property type="project" value="TreeGrafter"/>
</dbReference>
<accession>A0A2W7RN55</accession>
<evidence type="ECO:0000256" key="3">
    <source>
        <dbReference type="ARBA" id="ARBA00022801"/>
    </source>
</evidence>
<comment type="caution">
    <text evidence="6">The sequence shown here is derived from an EMBL/GenBank/DDBJ whole genome shotgun (WGS) entry which is preliminary data.</text>
</comment>
<dbReference type="PANTHER" id="PTHR35005:SF1">
    <property type="entry name" value="2-AMINO-5-FORMYLAMINO-6-RIBOSYLAMINOPYRIMIDIN-4(3H)-ONE 5'-MONOPHOSPHATE DEFORMYLASE"/>
    <property type="match status" value="1"/>
</dbReference>
<evidence type="ECO:0000256" key="2">
    <source>
        <dbReference type="ARBA" id="ARBA00022723"/>
    </source>
</evidence>
<dbReference type="Gene3D" id="3.40.50.10310">
    <property type="entry name" value="Creatininase"/>
    <property type="match status" value="1"/>
</dbReference>
<dbReference type="PANTHER" id="PTHR35005">
    <property type="entry name" value="3-DEHYDRO-SCYLLO-INOSOSE HYDROLASE"/>
    <property type="match status" value="1"/>
</dbReference>
<dbReference type="AlphaFoldDB" id="A0A2W7RN55"/>
<reference evidence="6 7" key="1">
    <citation type="submission" date="2018-06" db="EMBL/GenBank/DDBJ databases">
        <title>Genomic Encyclopedia of Archaeal and Bacterial Type Strains, Phase II (KMG-II): from individual species to whole genera.</title>
        <authorList>
            <person name="Goeker M."/>
        </authorList>
    </citation>
    <scope>NUCLEOTIDE SEQUENCE [LARGE SCALE GENOMIC DNA]</scope>
    <source>
        <strain evidence="6 7">DSM 22686</strain>
    </source>
</reference>
<dbReference type="EMBL" id="QKZU01000002">
    <property type="protein sequence ID" value="PZX60396.1"/>
    <property type="molecule type" value="Genomic_DNA"/>
</dbReference>
<dbReference type="Proteomes" id="UP000249115">
    <property type="component" value="Unassembled WGS sequence"/>
</dbReference>
<evidence type="ECO:0000313" key="6">
    <source>
        <dbReference type="EMBL" id="PZX60396.1"/>
    </source>
</evidence>
<evidence type="ECO:0000313" key="7">
    <source>
        <dbReference type="Proteomes" id="UP000249115"/>
    </source>
</evidence>
<sequence>MYRNIIKAQTKSSNKMKPYLLAESNWKKLENHRFELAVLPWGATEAHNYHMPYGTDVYEADAAASESGRKAWGKGANITIMPTIPFGVNTGQSDIYLDINLNPSTQMLILQDIITVLDRQGTKKLLIVNSHGGNDFKTMLRELGLKFPEMMLFTCNWFQALDKTKYFEEAGDHADEMETSIMMYLHPELILPLDQAGDGAEKKSVIKGVQEKWAWAERKWSEVSEDTGIGNPKKSSAEKGKRFFEDVTDKLADLMVDICNAKPREMYK</sequence>
<organism evidence="6 7">
    <name type="scientific">Algoriphagus ratkowskyi</name>
    <dbReference type="NCBI Taxonomy" id="57028"/>
    <lineage>
        <taxon>Bacteria</taxon>
        <taxon>Pseudomonadati</taxon>
        <taxon>Bacteroidota</taxon>
        <taxon>Cytophagia</taxon>
        <taxon>Cytophagales</taxon>
        <taxon>Cyclobacteriaceae</taxon>
        <taxon>Algoriphagus</taxon>
    </lineage>
</organism>
<dbReference type="Pfam" id="PF02633">
    <property type="entry name" value="Creatininase"/>
    <property type="match status" value="1"/>
</dbReference>
<dbReference type="GO" id="GO:0046872">
    <property type="term" value="F:metal ion binding"/>
    <property type="evidence" value="ECO:0007669"/>
    <property type="project" value="UniProtKB-KW"/>
</dbReference>
<keyword evidence="2" id="KW-0479">Metal-binding</keyword>
<evidence type="ECO:0000256" key="5">
    <source>
        <dbReference type="ARBA" id="ARBA00024029"/>
    </source>
</evidence>
<dbReference type="GO" id="GO:0016811">
    <property type="term" value="F:hydrolase activity, acting on carbon-nitrogen (but not peptide) bonds, in linear amides"/>
    <property type="evidence" value="ECO:0007669"/>
    <property type="project" value="TreeGrafter"/>
</dbReference>
<dbReference type="InterPro" id="IPR003785">
    <property type="entry name" value="Creatininase/forma_Hydrolase"/>
</dbReference>
<keyword evidence="4" id="KW-0862">Zinc</keyword>
<comment type="cofactor">
    <cofactor evidence="1">
        <name>Zn(2+)</name>
        <dbReference type="ChEBI" id="CHEBI:29105"/>
    </cofactor>
</comment>
<dbReference type="SUPFAM" id="SSF102215">
    <property type="entry name" value="Creatininase"/>
    <property type="match status" value="1"/>
</dbReference>
<gene>
    <name evidence="6" type="ORF">LV84_00672</name>
</gene>
<evidence type="ECO:0000256" key="4">
    <source>
        <dbReference type="ARBA" id="ARBA00022833"/>
    </source>
</evidence>
<evidence type="ECO:0000256" key="1">
    <source>
        <dbReference type="ARBA" id="ARBA00001947"/>
    </source>
</evidence>
<name>A0A2W7RN55_9BACT</name>
<proteinExistence type="inferred from homology"/>